<evidence type="ECO:0000313" key="1">
    <source>
        <dbReference type="EMBL" id="UOF00218.1"/>
    </source>
</evidence>
<dbReference type="Pfam" id="PF14125">
    <property type="entry name" value="DUF4292"/>
    <property type="match status" value="1"/>
</dbReference>
<gene>
    <name evidence="1" type="ORF">MNR06_10950</name>
</gene>
<protein>
    <submittedName>
        <fullName evidence="1">DUF4292 domain-containing protein</fullName>
    </submittedName>
</protein>
<dbReference type="InterPro" id="IPR025634">
    <property type="entry name" value="DUF4292"/>
</dbReference>
<organism evidence="1 2">
    <name type="scientific">Bdellovibrio reynosensis</name>
    <dbReference type="NCBI Taxonomy" id="2835041"/>
    <lineage>
        <taxon>Bacteria</taxon>
        <taxon>Pseudomonadati</taxon>
        <taxon>Bdellovibrionota</taxon>
        <taxon>Bdellovibrionia</taxon>
        <taxon>Bdellovibrionales</taxon>
        <taxon>Pseudobdellovibrionaceae</taxon>
        <taxon>Bdellovibrio</taxon>
    </lineage>
</organism>
<name>A0ABY4C5I1_9BACT</name>
<dbReference type="Proteomes" id="UP000830116">
    <property type="component" value="Chromosome"/>
</dbReference>
<keyword evidence="2" id="KW-1185">Reference proteome</keyword>
<dbReference type="PROSITE" id="PS51257">
    <property type="entry name" value="PROKAR_LIPOPROTEIN"/>
    <property type="match status" value="1"/>
</dbReference>
<sequence length="207" mass="23367">MMKSNYFLIFFLTFLTVSCVTKPVKEGPYEQAQWETKALVKNLKQNKNQSLTIDVYAVKNQSLRLEISALMGFQVASVVVNPSEISYINFPQKTFYSGANTEAAISRVLNLSLHPMNLARIAFDEPLSGMGWKCSLDTLGLISQCDNLQKNISVKWSDRTEGKKKVVITAPQLEMQWQFSAPQTEVQFKEGLFTLKQPTGFKAIQIN</sequence>
<reference evidence="1" key="1">
    <citation type="submission" date="2022-03" db="EMBL/GenBank/DDBJ databases">
        <title>Genome Identification and Characterization of new species Bdellovibrio reynosense LBG001 sp. nov. from a Mexico soil sample.</title>
        <authorList>
            <person name="Camilli A."/>
            <person name="Ajao Y."/>
            <person name="Guo X."/>
        </authorList>
    </citation>
    <scope>NUCLEOTIDE SEQUENCE</scope>
    <source>
        <strain evidence="1">LBG001</strain>
    </source>
</reference>
<accession>A0ABY4C5I1</accession>
<dbReference type="EMBL" id="CP093442">
    <property type="protein sequence ID" value="UOF00218.1"/>
    <property type="molecule type" value="Genomic_DNA"/>
</dbReference>
<proteinExistence type="predicted"/>
<dbReference type="Gene3D" id="2.50.20.10">
    <property type="entry name" value="Lipoprotein localisation LolA/LolB/LppX"/>
    <property type="match status" value="1"/>
</dbReference>
<dbReference type="RefSeq" id="WP_243535967.1">
    <property type="nucleotide sequence ID" value="NZ_CP093442.1"/>
</dbReference>
<evidence type="ECO:0000313" key="2">
    <source>
        <dbReference type="Proteomes" id="UP000830116"/>
    </source>
</evidence>